<proteinExistence type="predicted"/>
<dbReference type="Proteomes" id="UP000467840">
    <property type="component" value="Chromosome 4"/>
</dbReference>
<accession>A0A6A6LHZ4</accession>
<sequence>MVNYDTNGDKVMYRDGHLPMLKVDMDPNIPTSSGTSLLTISNIDVTGSSLGNLPSSGNLASIFAPSILIDVDAPLPENPVSLDPSSLIRSLFVEQS</sequence>
<comment type="caution">
    <text evidence="1">The sequence shown here is derived from an EMBL/GenBank/DDBJ whole genome shotgun (WGS) entry which is preliminary data.</text>
</comment>
<dbReference type="AlphaFoldDB" id="A0A6A6LHZ4"/>
<gene>
    <name evidence="1" type="ORF">GH714_000967</name>
</gene>
<organism evidence="1 2">
    <name type="scientific">Hevea brasiliensis</name>
    <name type="common">Para rubber tree</name>
    <name type="synonym">Siphonia brasiliensis</name>
    <dbReference type="NCBI Taxonomy" id="3981"/>
    <lineage>
        <taxon>Eukaryota</taxon>
        <taxon>Viridiplantae</taxon>
        <taxon>Streptophyta</taxon>
        <taxon>Embryophyta</taxon>
        <taxon>Tracheophyta</taxon>
        <taxon>Spermatophyta</taxon>
        <taxon>Magnoliopsida</taxon>
        <taxon>eudicotyledons</taxon>
        <taxon>Gunneridae</taxon>
        <taxon>Pentapetalae</taxon>
        <taxon>rosids</taxon>
        <taxon>fabids</taxon>
        <taxon>Malpighiales</taxon>
        <taxon>Euphorbiaceae</taxon>
        <taxon>Crotonoideae</taxon>
        <taxon>Micrandreae</taxon>
        <taxon>Hevea</taxon>
    </lineage>
</organism>
<name>A0A6A6LHZ4_HEVBR</name>
<evidence type="ECO:0000313" key="2">
    <source>
        <dbReference type="Proteomes" id="UP000467840"/>
    </source>
</evidence>
<evidence type="ECO:0000313" key="1">
    <source>
        <dbReference type="EMBL" id="KAF2299626.1"/>
    </source>
</evidence>
<dbReference type="EMBL" id="JAAGAX010000010">
    <property type="protein sequence ID" value="KAF2299626.1"/>
    <property type="molecule type" value="Genomic_DNA"/>
</dbReference>
<keyword evidence="2" id="KW-1185">Reference proteome</keyword>
<reference evidence="1 2" key="1">
    <citation type="journal article" date="2020" name="Mol. Plant">
        <title>The Chromosome-Based Rubber Tree Genome Provides New Insights into Spurge Genome Evolution and Rubber Biosynthesis.</title>
        <authorList>
            <person name="Liu J."/>
            <person name="Shi C."/>
            <person name="Shi C.C."/>
            <person name="Li W."/>
            <person name="Zhang Q.J."/>
            <person name="Zhang Y."/>
            <person name="Li K."/>
            <person name="Lu H.F."/>
            <person name="Shi C."/>
            <person name="Zhu S.T."/>
            <person name="Xiao Z.Y."/>
            <person name="Nan H."/>
            <person name="Yue Y."/>
            <person name="Zhu X.G."/>
            <person name="Wu Y."/>
            <person name="Hong X.N."/>
            <person name="Fan G.Y."/>
            <person name="Tong Y."/>
            <person name="Zhang D."/>
            <person name="Mao C.L."/>
            <person name="Liu Y.L."/>
            <person name="Hao S.J."/>
            <person name="Liu W.Q."/>
            <person name="Lv M.Q."/>
            <person name="Zhang H.B."/>
            <person name="Liu Y."/>
            <person name="Hu-Tang G.R."/>
            <person name="Wang J.P."/>
            <person name="Wang J.H."/>
            <person name="Sun Y.H."/>
            <person name="Ni S.B."/>
            <person name="Chen W.B."/>
            <person name="Zhang X.C."/>
            <person name="Jiao Y.N."/>
            <person name="Eichler E.E."/>
            <person name="Li G.H."/>
            <person name="Liu X."/>
            <person name="Gao L.Z."/>
        </authorList>
    </citation>
    <scope>NUCLEOTIDE SEQUENCE [LARGE SCALE GENOMIC DNA]</scope>
    <source>
        <strain evidence="2">cv. GT1</strain>
        <tissue evidence="1">Leaf</tissue>
    </source>
</reference>
<protein>
    <submittedName>
        <fullName evidence="1">Uncharacterized protein</fullName>
    </submittedName>
</protein>